<dbReference type="Gramene" id="FCD_00027791-RA">
    <property type="protein sequence ID" value="FCD_00027791-RA:cds"/>
    <property type="gene ID" value="FCD_00027791"/>
</dbReference>
<accession>A0AA88DJM8</accession>
<dbReference type="EMBL" id="BTGU01000038">
    <property type="protein sequence ID" value="GMN51489.1"/>
    <property type="molecule type" value="Genomic_DNA"/>
</dbReference>
<dbReference type="AlphaFoldDB" id="A0AA88DJM8"/>
<sequence length="60" mass="6475">MKQTLYRVLNKSPKDRAALWHTLALMTSTAIPLTGAAPPDSKYSQGTGGIECPVLMNNES</sequence>
<gene>
    <name evidence="1" type="ORF">TIFTF001_020651</name>
</gene>
<dbReference type="Proteomes" id="UP001187192">
    <property type="component" value="Unassembled WGS sequence"/>
</dbReference>
<proteinExistence type="predicted"/>
<organism evidence="1 2">
    <name type="scientific">Ficus carica</name>
    <name type="common">Common fig</name>
    <dbReference type="NCBI Taxonomy" id="3494"/>
    <lineage>
        <taxon>Eukaryota</taxon>
        <taxon>Viridiplantae</taxon>
        <taxon>Streptophyta</taxon>
        <taxon>Embryophyta</taxon>
        <taxon>Tracheophyta</taxon>
        <taxon>Spermatophyta</taxon>
        <taxon>Magnoliopsida</taxon>
        <taxon>eudicotyledons</taxon>
        <taxon>Gunneridae</taxon>
        <taxon>Pentapetalae</taxon>
        <taxon>rosids</taxon>
        <taxon>fabids</taxon>
        <taxon>Rosales</taxon>
        <taxon>Moraceae</taxon>
        <taxon>Ficeae</taxon>
        <taxon>Ficus</taxon>
    </lineage>
</organism>
<evidence type="ECO:0000313" key="2">
    <source>
        <dbReference type="Proteomes" id="UP001187192"/>
    </source>
</evidence>
<protein>
    <submittedName>
        <fullName evidence="1">Uncharacterized protein</fullName>
    </submittedName>
</protein>
<reference evidence="1" key="1">
    <citation type="submission" date="2023-07" db="EMBL/GenBank/DDBJ databases">
        <title>draft genome sequence of fig (Ficus carica).</title>
        <authorList>
            <person name="Takahashi T."/>
            <person name="Nishimura K."/>
        </authorList>
    </citation>
    <scope>NUCLEOTIDE SEQUENCE</scope>
</reference>
<comment type="caution">
    <text evidence="1">The sequence shown here is derived from an EMBL/GenBank/DDBJ whole genome shotgun (WGS) entry which is preliminary data.</text>
</comment>
<name>A0AA88DJM8_FICCA</name>
<keyword evidence="2" id="KW-1185">Reference proteome</keyword>
<evidence type="ECO:0000313" key="1">
    <source>
        <dbReference type="EMBL" id="GMN51489.1"/>
    </source>
</evidence>